<accession>A0ABU6RKQ7</accession>
<feature type="non-terminal residue" evidence="1">
    <location>
        <position position="211"/>
    </location>
</feature>
<dbReference type="Proteomes" id="UP001341840">
    <property type="component" value="Unassembled WGS sequence"/>
</dbReference>
<gene>
    <name evidence="1" type="ORF">PIB30_058212</name>
</gene>
<reference evidence="1 2" key="1">
    <citation type="journal article" date="2023" name="Plants (Basel)">
        <title>Bridging the Gap: Combining Genomics and Transcriptomics Approaches to Understand Stylosanthes scabra, an Orphan Legume from the Brazilian Caatinga.</title>
        <authorList>
            <person name="Ferreira-Neto J.R.C."/>
            <person name="da Silva M.D."/>
            <person name="Binneck E."/>
            <person name="de Melo N.F."/>
            <person name="da Silva R.H."/>
            <person name="de Melo A.L.T.M."/>
            <person name="Pandolfi V."/>
            <person name="Bustamante F.O."/>
            <person name="Brasileiro-Vidal A.C."/>
            <person name="Benko-Iseppon A.M."/>
        </authorList>
    </citation>
    <scope>NUCLEOTIDE SEQUENCE [LARGE SCALE GENOMIC DNA]</scope>
    <source>
        <tissue evidence="1">Leaves</tissue>
    </source>
</reference>
<name>A0ABU6RKQ7_9FABA</name>
<evidence type="ECO:0000313" key="2">
    <source>
        <dbReference type="Proteomes" id="UP001341840"/>
    </source>
</evidence>
<comment type="caution">
    <text evidence="1">The sequence shown here is derived from an EMBL/GenBank/DDBJ whole genome shotgun (WGS) entry which is preliminary data.</text>
</comment>
<protein>
    <submittedName>
        <fullName evidence="1">Uncharacterized protein</fullName>
    </submittedName>
</protein>
<dbReference type="EMBL" id="JASCZI010030694">
    <property type="protein sequence ID" value="MED6124353.1"/>
    <property type="molecule type" value="Genomic_DNA"/>
</dbReference>
<evidence type="ECO:0000313" key="1">
    <source>
        <dbReference type="EMBL" id="MED6124353.1"/>
    </source>
</evidence>
<sequence length="211" mass="24456">MFMLLLAMSNYFSKVEDKELCSSQHRFLIQVSHFFNCKFQSQFKSINPRGNDTHSPWYYLIRSGALADGGSELRKDFSLIRDFLHFDVGSSLFACFGYLCMQGNHRNRQFFEYNPEIERILTKNRNRVKAQKALQGEPSEGQFSEEFSEEEIEEEIFEEKFQDNMADDANNNKRKTLADFIVSTTASCGTSIVRPTVEANNFELKPSLIHL</sequence>
<organism evidence="1 2">
    <name type="scientific">Stylosanthes scabra</name>
    <dbReference type="NCBI Taxonomy" id="79078"/>
    <lineage>
        <taxon>Eukaryota</taxon>
        <taxon>Viridiplantae</taxon>
        <taxon>Streptophyta</taxon>
        <taxon>Embryophyta</taxon>
        <taxon>Tracheophyta</taxon>
        <taxon>Spermatophyta</taxon>
        <taxon>Magnoliopsida</taxon>
        <taxon>eudicotyledons</taxon>
        <taxon>Gunneridae</taxon>
        <taxon>Pentapetalae</taxon>
        <taxon>rosids</taxon>
        <taxon>fabids</taxon>
        <taxon>Fabales</taxon>
        <taxon>Fabaceae</taxon>
        <taxon>Papilionoideae</taxon>
        <taxon>50 kb inversion clade</taxon>
        <taxon>dalbergioids sensu lato</taxon>
        <taxon>Dalbergieae</taxon>
        <taxon>Pterocarpus clade</taxon>
        <taxon>Stylosanthes</taxon>
    </lineage>
</organism>
<keyword evidence="2" id="KW-1185">Reference proteome</keyword>
<proteinExistence type="predicted"/>